<feature type="compositionally biased region" description="Basic and acidic residues" evidence="1">
    <location>
        <begin position="98"/>
        <end position="108"/>
    </location>
</feature>
<reference evidence="2" key="1">
    <citation type="journal article" date="2016" name="Nat. Genet.">
        <title>A high-quality carrot genome assembly provides new insights into carotenoid accumulation and asterid genome evolution.</title>
        <authorList>
            <person name="Iorizzo M."/>
            <person name="Ellison S."/>
            <person name="Senalik D."/>
            <person name="Zeng P."/>
            <person name="Satapoomin P."/>
            <person name="Huang J."/>
            <person name="Bowman M."/>
            <person name="Iovene M."/>
            <person name="Sanseverino W."/>
            <person name="Cavagnaro P."/>
            <person name="Yildiz M."/>
            <person name="Macko-Podgorni A."/>
            <person name="Moranska E."/>
            <person name="Grzebelus E."/>
            <person name="Grzebelus D."/>
            <person name="Ashrafi H."/>
            <person name="Zheng Z."/>
            <person name="Cheng S."/>
            <person name="Spooner D."/>
            <person name="Van Deynze A."/>
            <person name="Simon P."/>
        </authorList>
    </citation>
    <scope>NUCLEOTIDE SEQUENCE [LARGE SCALE GENOMIC DNA]</scope>
    <source>
        <tissue evidence="2">Leaf</tissue>
    </source>
</reference>
<evidence type="ECO:0008006" key="3">
    <source>
        <dbReference type="Google" id="ProtNLM"/>
    </source>
</evidence>
<dbReference type="AlphaFoldDB" id="A0A166CXG8"/>
<feature type="compositionally biased region" description="Basic and acidic residues" evidence="1">
    <location>
        <begin position="230"/>
        <end position="240"/>
    </location>
</feature>
<organism evidence="2">
    <name type="scientific">Daucus carota subsp. sativus</name>
    <name type="common">Carrot</name>
    <dbReference type="NCBI Taxonomy" id="79200"/>
    <lineage>
        <taxon>Eukaryota</taxon>
        <taxon>Viridiplantae</taxon>
        <taxon>Streptophyta</taxon>
        <taxon>Embryophyta</taxon>
        <taxon>Tracheophyta</taxon>
        <taxon>Spermatophyta</taxon>
        <taxon>Magnoliopsida</taxon>
        <taxon>eudicotyledons</taxon>
        <taxon>Gunneridae</taxon>
        <taxon>Pentapetalae</taxon>
        <taxon>asterids</taxon>
        <taxon>campanulids</taxon>
        <taxon>Apiales</taxon>
        <taxon>Apiaceae</taxon>
        <taxon>Apioideae</taxon>
        <taxon>Scandiceae</taxon>
        <taxon>Daucinae</taxon>
        <taxon>Daucus</taxon>
        <taxon>Daucus sect. Daucus</taxon>
    </lineage>
</organism>
<feature type="compositionally biased region" description="Acidic residues" evidence="1">
    <location>
        <begin position="182"/>
        <end position="196"/>
    </location>
</feature>
<accession>A0A166CXG8</accession>
<feature type="region of interest" description="Disordered" evidence="1">
    <location>
        <begin position="84"/>
        <end position="108"/>
    </location>
</feature>
<evidence type="ECO:0000256" key="1">
    <source>
        <dbReference type="SAM" id="MobiDB-lite"/>
    </source>
</evidence>
<feature type="compositionally biased region" description="Basic and acidic residues" evidence="1">
    <location>
        <begin position="159"/>
        <end position="170"/>
    </location>
</feature>
<evidence type="ECO:0000313" key="2">
    <source>
        <dbReference type="EMBL" id="KZN04462.1"/>
    </source>
</evidence>
<protein>
    <recommendedName>
        <fullName evidence="3">Ubiquitin-like protease family profile domain-containing protein</fullName>
    </recommendedName>
</protein>
<dbReference type="EMBL" id="LNRQ01000002">
    <property type="protein sequence ID" value="KZN04462.1"/>
    <property type="molecule type" value="Genomic_DNA"/>
</dbReference>
<gene>
    <name evidence="2" type="ORF">DCAR_005299</name>
</gene>
<proteinExistence type="predicted"/>
<dbReference type="Gramene" id="KZN04462">
    <property type="protein sequence ID" value="KZN04462"/>
    <property type="gene ID" value="DCAR_005299"/>
</dbReference>
<name>A0A166CXG8_DAUCS</name>
<feature type="region of interest" description="Disordered" evidence="1">
    <location>
        <begin position="137"/>
        <end position="240"/>
    </location>
</feature>
<comment type="caution">
    <text evidence="2">The sequence shown here is derived from an EMBL/GenBank/DDBJ whole genome shotgun (WGS) entry which is preliminary data.</text>
</comment>
<feature type="compositionally biased region" description="Basic and acidic residues" evidence="1">
    <location>
        <begin position="197"/>
        <end position="219"/>
    </location>
</feature>
<sequence length="395" mass="44696">MAEIPRRNSVRRSTRLILKSLKRPITGPVYVDLEADDADQVIIDATISENNNHVGDLPETMNNVGDTVIVEENKGPVRGQVTLSDSDNDFVDPAPWSKSKEKRQDNTVETRNVKRKLVLKETEKEIPEAPRLNDNKIKLKAKKGKAATGNDKVMAQQTNREEDGNERHNLITEPNEENGAVENDEGGPETGNEYEDDNGHNYHDVTHEENGSAENEHGGPETGNEGVQDDNGHSKNDDPNERKHFVNYLFENKFELLAQSLKNVKPMYMIMPWQTLGNYKDCGIFLIRHMETYKGEPKNWITDLKAESTIQSAQLIKLRAKYCHAILTSPLNEKRQHVLNESKLLYNKMASDKVMSIVLAASEKKNGAVFRRNDIKGKVLFPEDQDPTEDDTPEK</sequence>